<evidence type="ECO:0000313" key="1">
    <source>
        <dbReference type="EMBL" id="CBF81459.1"/>
    </source>
</evidence>
<gene>
    <name evidence="1" type="ORF">ANIA_11488</name>
</gene>
<protein>
    <submittedName>
        <fullName evidence="1">Uncharacterized protein</fullName>
    </submittedName>
</protein>
<dbReference type="EMBL" id="BN001305">
    <property type="protein sequence ID" value="CBF81459.1"/>
    <property type="molecule type" value="Genomic_DNA"/>
</dbReference>
<accession>C8VFT6</accession>
<dbReference type="RefSeq" id="XP_050468217.1">
    <property type="nucleotide sequence ID" value="XM_050612276.1"/>
</dbReference>
<dbReference type="KEGG" id="ani:ANIA_11488"/>
<reference evidence="2" key="2">
    <citation type="journal article" date="2009" name="Fungal Genet. Biol.">
        <title>The 2008 update of the Aspergillus nidulans genome annotation: a community effort.</title>
        <authorList>
            <person name="Wortman J.R."/>
            <person name="Gilsenan J.M."/>
            <person name="Joardar V."/>
            <person name="Deegan J."/>
            <person name="Clutterbuck J."/>
            <person name="Andersen M.R."/>
            <person name="Archer D."/>
            <person name="Bencina M."/>
            <person name="Braus G."/>
            <person name="Coutinho P."/>
            <person name="von Dohren H."/>
            <person name="Doonan J."/>
            <person name="Driessen A.J."/>
            <person name="Durek P."/>
            <person name="Espeso E."/>
            <person name="Fekete E."/>
            <person name="Flipphi M."/>
            <person name="Estrada C.G."/>
            <person name="Geysens S."/>
            <person name="Goldman G."/>
            <person name="de Groot P.W."/>
            <person name="Hansen K."/>
            <person name="Harris S.D."/>
            <person name="Heinekamp T."/>
            <person name="Helmstaedt K."/>
            <person name="Henrissat B."/>
            <person name="Hofmann G."/>
            <person name="Homan T."/>
            <person name="Horio T."/>
            <person name="Horiuchi H."/>
            <person name="James S."/>
            <person name="Jones M."/>
            <person name="Karaffa L."/>
            <person name="Karanyi Z."/>
            <person name="Kato M."/>
            <person name="Keller N."/>
            <person name="Kelly D.E."/>
            <person name="Kiel J.A."/>
            <person name="Kim J.M."/>
            <person name="van der Klei I.J."/>
            <person name="Klis F.M."/>
            <person name="Kovalchuk A."/>
            <person name="Krasevec N."/>
            <person name="Kubicek C.P."/>
            <person name="Liu B."/>
            <person name="Maccabe A."/>
            <person name="Meyer V."/>
            <person name="Mirabito P."/>
            <person name="Miskei M."/>
            <person name="Mos M."/>
            <person name="Mullins J."/>
            <person name="Nelson D.R."/>
            <person name="Nielsen J."/>
            <person name="Oakley B.R."/>
            <person name="Osmani S.A."/>
            <person name="Pakula T."/>
            <person name="Paszewski A."/>
            <person name="Paulsen I."/>
            <person name="Pilsyk S."/>
            <person name="Pocsi I."/>
            <person name="Punt P.J."/>
            <person name="Ram A.F."/>
            <person name="Ren Q."/>
            <person name="Robellet X."/>
            <person name="Robson G."/>
            <person name="Seiboth B."/>
            <person name="van Solingen P."/>
            <person name="Specht T."/>
            <person name="Sun J."/>
            <person name="Taheri-Talesh N."/>
            <person name="Takeshita N."/>
            <person name="Ussery D."/>
            <person name="vanKuyk P.A."/>
            <person name="Visser H."/>
            <person name="van de Vondervoort P.J."/>
            <person name="de Vries R.P."/>
            <person name="Walton J."/>
            <person name="Xiang X."/>
            <person name="Xiong Y."/>
            <person name="Zeng A.P."/>
            <person name="Brandt B.W."/>
            <person name="Cornell M.J."/>
            <person name="van den Hondel C.A."/>
            <person name="Visser J."/>
            <person name="Oliver S.G."/>
            <person name="Turner G."/>
        </authorList>
    </citation>
    <scope>GENOME REANNOTATION</scope>
    <source>
        <strain evidence="2">FGSC A4 / ATCC 38163 / CBS 112.46 / NRRL 194 / M139</strain>
    </source>
</reference>
<dbReference type="GeneID" id="74897065"/>
<reference evidence="2" key="1">
    <citation type="journal article" date="2005" name="Nature">
        <title>Sequencing of Aspergillus nidulans and comparative analysis with A. fumigatus and A. oryzae.</title>
        <authorList>
            <person name="Galagan J.E."/>
            <person name="Calvo S.E."/>
            <person name="Cuomo C."/>
            <person name="Ma L.J."/>
            <person name="Wortman J.R."/>
            <person name="Batzoglou S."/>
            <person name="Lee S.I."/>
            <person name="Basturkmen M."/>
            <person name="Spevak C.C."/>
            <person name="Clutterbuck J."/>
            <person name="Kapitonov V."/>
            <person name="Jurka J."/>
            <person name="Scazzocchio C."/>
            <person name="Farman M."/>
            <person name="Butler J."/>
            <person name="Purcell S."/>
            <person name="Harris S."/>
            <person name="Braus G.H."/>
            <person name="Draht O."/>
            <person name="Busch S."/>
            <person name="D'Enfert C."/>
            <person name="Bouchier C."/>
            <person name="Goldman G.H."/>
            <person name="Bell-Pedersen D."/>
            <person name="Griffiths-Jones S."/>
            <person name="Doonan J.H."/>
            <person name="Yu J."/>
            <person name="Vienken K."/>
            <person name="Pain A."/>
            <person name="Freitag M."/>
            <person name="Selker E.U."/>
            <person name="Archer D.B."/>
            <person name="Penalva M.A."/>
            <person name="Oakley B.R."/>
            <person name="Momany M."/>
            <person name="Tanaka T."/>
            <person name="Kumagai T."/>
            <person name="Asai K."/>
            <person name="Machida M."/>
            <person name="Nierman W.C."/>
            <person name="Denning D.W."/>
            <person name="Caddick M."/>
            <person name="Hynes M."/>
            <person name="Paoletti M."/>
            <person name="Fischer R."/>
            <person name="Miller B."/>
            <person name="Dyer P."/>
            <person name="Sachs M.S."/>
            <person name="Osmani S.A."/>
            <person name="Birren B.W."/>
        </authorList>
    </citation>
    <scope>NUCLEOTIDE SEQUENCE [LARGE SCALE GENOMIC DNA]</scope>
    <source>
        <strain evidence="2">FGSC A4 / ATCC 38163 / CBS 112.46 / NRRL 194 / M139</strain>
    </source>
</reference>
<name>C8VFT6_EMENI</name>
<dbReference type="Proteomes" id="UP000000560">
    <property type="component" value="Chromosome V"/>
</dbReference>
<keyword evidence="2" id="KW-1185">Reference proteome</keyword>
<dbReference type="HOGENOM" id="CLU_2386136_0_0_1"/>
<proteinExistence type="predicted"/>
<evidence type="ECO:0000313" key="2">
    <source>
        <dbReference type="Proteomes" id="UP000000560"/>
    </source>
</evidence>
<sequence>MANRHGAMQCADAIVDTATACYIDERELLGLFGFRQIKAADILGAANIQLVSRNEVELAMLAINPHSQPRDDLASAIAGNLEHGKQKTRDLLDV</sequence>
<dbReference type="AlphaFoldDB" id="C8VFT6"/>
<dbReference type="InParanoid" id="C8VFT6"/>
<organism evidence="1 2">
    <name type="scientific">Emericella nidulans (strain FGSC A4 / ATCC 38163 / CBS 112.46 / NRRL 194 / M139)</name>
    <name type="common">Aspergillus nidulans</name>
    <dbReference type="NCBI Taxonomy" id="227321"/>
    <lineage>
        <taxon>Eukaryota</taxon>
        <taxon>Fungi</taxon>
        <taxon>Dikarya</taxon>
        <taxon>Ascomycota</taxon>
        <taxon>Pezizomycotina</taxon>
        <taxon>Eurotiomycetes</taxon>
        <taxon>Eurotiomycetidae</taxon>
        <taxon>Eurotiales</taxon>
        <taxon>Aspergillaceae</taxon>
        <taxon>Aspergillus</taxon>
        <taxon>Aspergillus subgen. Nidulantes</taxon>
    </lineage>
</organism>